<dbReference type="InterPro" id="IPR028366">
    <property type="entry name" value="PhoU"/>
</dbReference>
<evidence type="ECO:0000313" key="13">
    <source>
        <dbReference type="Proteomes" id="UP001168478"/>
    </source>
</evidence>
<dbReference type="InterPro" id="IPR038078">
    <property type="entry name" value="PhoU-like_sf"/>
</dbReference>
<keyword evidence="12" id="KW-1185">Reference proteome</keyword>
<sequence length="242" mass="27909">MVKFVEEELQKINSEVLEMWELVLDQMKNVCEAFFTDDKEKAWEVLIREKRVNACETKLDCDIEDFMARFNPVAIDLRFTIAMLKIITDLERIGDFAENIARFIIKHEEKYLDDSLLEKTRIREMADCVVEMLGMSKTAFEERDIAIAYSLFEKDNVLDEINSASTDALAQYVGGHNDKLAFCLDFKGVILRLERAGDHITNLAEEVIFYVNAAVLKHTTDKLGKDKALMHKLRGEDNEQAD</sequence>
<keyword evidence="4 8" id="KW-0813">Transport</keyword>
<evidence type="ECO:0000313" key="11">
    <source>
        <dbReference type="EMBL" id="MDN0024765.1"/>
    </source>
</evidence>
<dbReference type="EMBL" id="JAUEIE010000011">
    <property type="protein sequence ID" value="MDN0023402.1"/>
    <property type="molecule type" value="Genomic_DNA"/>
</dbReference>
<comment type="subunit">
    <text evidence="3 8">Homodimer.</text>
</comment>
<organism evidence="11 13">
    <name type="scientific">Leyella lascolaii</name>
    <dbReference type="NCBI Taxonomy" id="1776379"/>
    <lineage>
        <taxon>Bacteria</taxon>
        <taxon>Pseudomonadati</taxon>
        <taxon>Bacteroidota</taxon>
        <taxon>Bacteroidia</taxon>
        <taxon>Bacteroidales</taxon>
        <taxon>Prevotellaceae</taxon>
        <taxon>Leyella</taxon>
    </lineage>
</organism>
<dbReference type="Pfam" id="PF01895">
    <property type="entry name" value="PhoU"/>
    <property type="match status" value="2"/>
</dbReference>
<dbReference type="EMBL" id="JAUEIF010000002">
    <property type="protein sequence ID" value="MDN0024765.1"/>
    <property type="molecule type" value="Genomic_DNA"/>
</dbReference>
<dbReference type="Proteomes" id="UP001168478">
    <property type="component" value="Unassembled WGS sequence"/>
</dbReference>
<dbReference type="NCBIfam" id="TIGR02135">
    <property type="entry name" value="phoU_full"/>
    <property type="match status" value="1"/>
</dbReference>
<keyword evidence="6 8" id="KW-0592">Phosphate transport</keyword>
<dbReference type="Proteomes" id="UP001167831">
    <property type="component" value="Unassembled WGS sequence"/>
</dbReference>
<gene>
    <name evidence="11" type="primary">phoU</name>
    <name evidence="10" type="ORF">QVN81_10265</name>
    <name evidence="11" type="ORF">QVN84_04400</name>
</gene>
<accession>A0AAW7JHN0</accession>
<evidence type="ECO:0000313" key="10">
    <source>
        <dbReference type="EMBL" id="MDN0023402.1"/>
    </source>
</evidence>
<feature type="domain" description="PhoU" evidence="9">
    <location>
        <begin position="17"/>
        <end position="103"/>
    </location>
</feature>
<dbReference type="SUPFAM" id="SSF109755">
    <property type="entry name" value="PhoU-like"/>
    <property type="match status" value="1"/>
</dbReference>
<dbReference type="Gene3D" id="1.20.58.220">
    <property type="entry name" value="Phosphate transport system protein phou homolog 2, domain 2"/>
    <property type="match status" value="1"/>
</dbReference>
<dbReference type="AlphaFoldDB" id="A0AAW7JHN0"/>
<dbReference type="PIRSF" id="PIRSF003107">
    <property type="entry name" value="PhoU"/>
    <property type="match status" value="1"/>
</dbReference>
<protein>
    <recommendedName>
        <fullName evidence="8">Phosphate-specific transport system accessory protein PhoU</fullName>
    </recommendedName>
</protein>
<evidence type="ECO:0000256" key="1">
    <source>
        <dbReference type="ARBA" id="ARBA00004496"/>
    </source>
</evidence>
<dbReference type="FunFam" id="1.20.58.220:FF:000004">
    <property type="entry name" value="Phosphate-specific transport system accessory protein PhoU"/>
    <property type="match status" value="1"/>
</dbReference>
<evidence type="ECO:0000256" key="7">
    <source>
        <dbReference type="ARBA" id="ARBA00056181"/>
    </source>
</evidence>
<evidence type="ECO:0000313" key="12">
    <source>
        <dbReference type="Proteomes" id="UP001167831"/>
    </source>
</evidence>
<evidence type="ECO:0000256" key="2">
    <source>
        <dbReference type="ARBA" id="ARBA00008107"/>
    </source>
</evidence>
<comment type="caution">
    <text evidence="11">The sequence shown here is derived from an EMBL/GenBank/DDBJ whole genome shotgun (WGS) entry which is preliminary data.</text>
</comment>
<evidence type="ECO:0000256" key="4">
    <source>
        <dbReference type="ARBA" id="ARBA00022448"/>
    </source>
</evidence>
<evidence type="ECO:0000256" key="8">
    <source>
        <dbReference type="PIRNR" id="PIRNR003107"/>
    </source>
</evidence>
<dbReference type="GO" id="GO:0030643">
    <property type="term" value="P:intracellular phosphate ion homeostasis"/>
    <property type="evidence" value="ECO:0007669"/>
    <property type="project" value="InterPro"/>
</dbReference>
<comment type="similarity">
    <text evidence="2 8">Belongs to the PhoU family.</text>
</comment>
<evidence type="ECO:0000256" key="3">
    <source>
        <dbReference type="ARBA" id="ARBA00011738"/>
    </source>
</evidence>
<proteinExistence type="inferred from homology"/>
<dbReference type="InterPro" id="IPR026022">
    <property type="entry name" value="PhoU_dom"/>
</dbReference>
<comment type="function">
    <text evidence="7 8">Plays a role in the regulation of phosphate uptake.</text>
</comment>
<name>A0AAW7JHN0_9BACT</name>
<dbReference type="RefSeq" id="WP_289825829.1">
    <property type="nucleotide sequence ID" value="NZ_JAUEIE010000011.1"/>
</dbReference>
<feature type="domain" description="PhoU" evidence="9">
    <location>
        <begin position="122"/>
        <end position="207"/>
    </location>
</feature>
<evidence type="ECO:0000256" key="6">
    <source>
        <dbReference type="ARBA" id="ARBA00022592"/>
    </source>
</evidence>
<keyword evidence="5 8" id="KW-0963">Cytoplasm</keyword>
<dbReference type="PANTHER" id="PTHR42930:SF3">
    <property type="entry name" value="PHOSPHATE-SPECIFIC TRANSPORT SYSTEM ACCESSORY PROTEIN PHOU"/>
    <property type="match status" value="1"/>
</dbReference>
<dbReference type="PANTHER" id="PTHR42930">
    <property type="entry name" value="PHOSPHATE-SPECIFIC TRANSPORT SYSTEM ACCESSORY PROTEIN PHOU"/>
    <property type="match status" value="1"/>
</dbReference>
<reference evidence="11" key="2">
    <citation type="submission" date="2023-08" db="EMBL/GenBank/DDBJ databases">
        <title>Identification and characterization of horizontal gene transfer across gut microbiota members of farm animals based on homology search.</title>
        <authorList>
            <person name="Schwarzerova J."/>
            <person name="Nykrynova M."/>
            <person name="Jureckova K."/>
            <person name="Cejkova D."/>
            <person name="Rychlik I."/>
        </authorList>
    </citation>
    <scope>NUCLEOTIDE SEQUENCE</scope>
    <source>
        <strain evidence="11">ET15</strain>
        <strain evidence="10">ET37</strain>
    </source>
</reference>
<evidence type="ECO:0000256" key="5">
    <source>
        <dbReference type="ARBA" id="ARBA00022490"/>
    </source>
</evidence>
<comment type="subcellular location">
    <subcellularLocation>
        <location evidence="1 8">Cytoplasm</location>
    </subcellularLocation>
</comment>
<dbReference type="GO" id="GO:0005737">
    <property type="term" value="C:cytoplasm"/>
    <property type="evidence" value="ECO:0007669"/>
    <property type="project" value="UniProtKB-SubCell"/>
</dbReference>
<dbReference type="GO" id="GO:0045936">
    <property type="term" value="P:negative regulation of phosphate metabolic process"/>
    <property type="evidence" value="ECO:0007669"/>
    <property type="project" value="InterPro"/>
</dbReference>
<reference evidence="11" key="1">
    <citation type="submission" date="2023-06" db="EMBL/GenBank/DDBJ databases">
        <authorList>
            <person name="Zeman M."/>
            <person name="Kubasova T."/>
            <person name="Jahodarova E."/>
            <person name="Nykrynova M."/>
            <person name="Rychlik I."/>
        </authorList>
    </citation>
    <scope>NUCLEOTIDE SEQUENCE</scope>
    <source>
        <strain evidence="11">ET15</strain>
        <strain evidence="10">ET37</strain>
    </source>
</reference>
<evidence type="ECO:0000259" key="9">
    <source>
        <dbReference type="Pfam" id="PF01895"/>
    </source>
</evidence>
<dbReference type="GO" id="GO:0006817">
    <property type="term" value="P:phosphate ion transport"/>
    <property type="evidence" value="ECO:0007669"/>
    <property type="project" value="UniProtKB-KW"/>
</dbReference>